<accession>A0A423PQ48</accession>
<dbReference type="InterPro" id="IPR028098">
    <property type="entry name" value="Glyco_trans_4-like_N"/>
</dbReference>
<dbReference type="AlphaFoldDB" id="A0A423PQ48"/>
<protein>
    <submittedName>
        <fullName evidence="3">Sugar transferase</fullName>
    </submittedName>
</protein>
<sequence>MTGMPRTQAHAEHPIAAARPVIVHVLDEFGVGGMETVALTVIARTCDRYSHRVLCLRGRGVRADRAEALGVPVEALGKRPGKDVAAYLRLTRRLRALRPAIVHTYNIGALDVAFWARLAGVRRIVHAEHGRDVSDPQGSNPRYRWMRRVLAPAISRFVPVSADLERWLVDEVRVGRARTQLIYNGIDTARYTPSESEIGIDRAAPDLVACDILFGTVGRLDPVKGFDTLIDAFAEACAAEGDQRLGLVIVGDGPARAALEARVAEYGLADRVRLPGSRDDVEAVLRDLDIYVCSSVAEGVALTILEAMASGLPVVATAVGGNPELVAPERTGMLVPSGDALALAEAMRSLAAAPETRRAYGEAGRARVCEAFSVAAMTDGYIRLYDQLLGD</sequence>
<evidence type="ECO:0000259" key="1">
    <source>
        <dbReference type="Pfam" id="PF00534"/>
    </source>
</evidence>
<feature type="domain" description="Glycosyltransferase subfamily 4-like N-terminal" evidence="2">
    <location>
        <begin position="31"/>
        <end position="190"/>
    </location>
</feature>
<proteinExistence type="predicted"/>
<organism evidence="3 4">
    <name type="scientific">Salinisphaera orenii MK-B5</name>
    <dbReference type="NCBI Taxonomy" id="856730"/>
    <lineage>
        <taxon>Bacteria</taxon>
        <taxon>Pseudomonadati</taxon>
        <taxon>Pseudomonadota</taxon>
        <taxon>Gammaproteobacteria</taxon>
        <taxon>Salinisphaerales</taxon>
        <taxon>Salinisphaeraceae</taxon>
        <taxon>Salinisphaera</taxon>
    </lineage>
</organism>
<keyword evidence="3" id="KW-0808">Transferase</keyword>
<dbReference type="NCBIfam" id="TIGR03088">
    <property type="entry name" value="stp2"/>
    <property type="match status" value="1"/>
</dbReference>
<reference evidence="3 4" key="1">
    <citation type="submission" date="2013-10" db="EMBL/GenBank/DDBJ databases">
        <title>Salinisphaera orenii MK-B5 Genome Sequencing.</title>
        <authorList>
            <person name="Lai Q."/>
            <person name="Li C."/>
            <person name="Shao Z."/>
        </authorList>
    </citation>
    <scope>NUCLEOTIDE SEQUENCE [LARGE SCALE GENOMIC DNA]</scope>
    <source>
        <strain evidence="3 4">MK-B5</strain>
    </source>
</reference>
<dbReference type="GO" id="GO:0016757">
    <property type="term" value="F:glycosyltransferase activity"/>
    <property type="evidence" value="ECO:0007669"/>
    <property type="project" value="InterPro"/>
</dbReference>
<dbReference type="InterPro" id="IPR001296">
    <property type="entry name" value="Glyco_trans_1"/>
</dbReference>
<dbReference type="PANTHER" id="PTHR12526">
    <property type="entry name" value="GLYCOSYLTRANSFERASE"/>
    <property type="match status" value="1"/>
</dbReference>
<keyword evidence="4" id="KW-1185">Reference proteome</keyword>
<dbReference type="PANTHER" id="PTHR12526:SF636">
    <property type="entry name" value="BLL3647 PROTEIN"/>
    <property type="match status" value="1"/>
</dbReference>
<dbReference type="Pfam" id="PF00534">
    <property type="entry name" value="Glycos_transf_1"/>
    <property type="match status" value="1"/>
</dbReference>
<dbReference type="Pfam" id="PF13439">
    <property type="entry name" value="Glyco_transf_4"/>
    <property type="match status" value="1"/>
</dbReference>
<evidence type="ECO:0000313" key="4">
    <source>
        <dbReference type="Proteomes" id="UP000283993"/>
    </source>
</evidence>
<evidence type="ECO:0000313" key="3">
    <source>
        <dbReference type="EMBL" id="ROO27682.1"/>
    </source>
</evidence>
<dbReference type="GO" id="GO:1901135">
    <property type="term" value="P:carbohydrate derivative metabolic process"/>
    <property type="evidence" value="ECO:0007669"/>
    <property type="project" value="UniProtKB-ARBA"/>
</dbReference>
<dbReference type="SUPFAM" id="SSF53756">
    <property type="entry name" value="UDP-Glycosyltransferase/glycogen phosphorylase"/>
    <property type="match status" value="1"/>
</dbReference>
<dbReference type="InterPro" id="IPR017522">
    <property type="entry name" value="Sugar_tfrase_PEP-CTERM_Stp2"/>
</dbReference>
<dbReference type="Proteomes" id="UP000283993">
    <property type="component" value="Unassembled WGS sequence"/>
</dbReference>
<feature type="domain" description="Glycosyl transferase family 1" evidence="1">
    <location>
        <begin position="211"/>
        <end position="366"/>
    </location>
</feature>
<name>A0A423PQ48_9GAMM</name>
<dbReference type="Gene3D" id="3.40.50.2000">
    <property type="entry name" value="Glycogen Phosphorylase B"/>
    <property type="match status" value="2"/>
</dbReference>
<gene>
    <name evidence="3" type="ORF">SAOR_07510</name>
</gene>
<dbReference type="EMBL" id="AYKH01000012">
    <property type="protein sequence ID" value="ROO27682.1"/>
    <property type="molecule type" value="Genomic_DNA"/>
</dbReference>
<comment type="caution">
    <text evidence="3">The sequence shown here is derived from an EMBL/GenBank/DDBJ whole genome shotgun (WGS) entry which is preliminary data.</text>
</comment>
<evidence type="ECO:0000259" key="2">
    <source>
        <dbReference type="Pfam" id="PF13439"/>
    </source>
</evidence>